<keyword evidence="3" id="KW-1185">Reference proteome</keyword>
<feature type="compositionally biased region" description="Acidic residues" evidence="1">
    <location>
        <begin position="212"/>
        <end position="221"/>
    </location>
</feature>
<evidence type="ECO:0000313" key="2">
    <source>
        <dbReference type="EMBL" id="KAJ3570889.1"/>
    </source>
</evidence>
<feature type="compositionally biased region" description="Basic residues" evidence="1">
    <location>
        <begin position="227"/>
        <end position="237"/>
    </location>
</feature>
<sequence>MDGLTHEERELINCRNSIIGLNNDNRDKLEGTSITKRKGTDPREYFRNTDIPQQEMDIDEQQRELKKYKALVKGPKVKEKEKDKGRQMTSISNELQRNIRKTINSEKGGLRTSEERGDLRKDKGEENLLPVHQIDPGSFLGVAFKETRSSRKNKKKKKRGKKKSKGYSDHSSGDESSSLSSSSESATTHLDVSESTSEDESPSDSSTTGSSEESDDSSDSEADSKRKPSSGRSKGKGGYKKLYKLKLIPPERYDGMANAQLFHRFMTQSIDYVWGNAPKDKYVSIVASFLKGKAYTFYTRKVSLNLKKWNLEKFFTELFNYCFPANFKVIQCRKLENC</sequence>
<name>A0AAD5VY10_9AGAR</name>
<feature type="compositionally biased region" description="Basic and acidic residues" evidence="1">
    <location>
        <begin position="76"/>
        <end position="86"/>
    </location>
</feature>
<reference evidence="2" key="1">
    <citation type="submission" date="2022-07" db="EMBL/GenBank/DDBJ databases">
        <title>Genome Sequence of Leucocoprinus birnbaumii.</title>
        <authorList>
            <person name="Buettner E."/>
        </authorList>
    </citation>
    <scope>NUCLEOTIDE SEQUENCE</scope>
    <source>
        <strain evidence="2">VT141</strain>
    </source>
</reference>
<comment type="caution">
    <text evidence="2">The sequence shown here is derived from an EMBL/GenBank/DDBJ whole genome shotgun (WGS) entry which is preliminary data.</text>
</comment>
<gene>
    <name evidence="2" type="ORF">NP233_g4114</name>
</gene>
<feature type="compositionally biased region" description="Basic residues" evidence="1">
    <location>
        <begin position="150"/>
        <end position="165"/>
    </location>
</feature>
<feature type="compositionally biased region" description="Basic and acidic residues" evidence="1">
    <location>
        <begin position="108"/>
        <end position="126"/>
    </location>
</feature>
<dbReference type="Proteomes" id="UP001213000">
    <property type="component" value="Unassembled WGS sequence"/>
</dbReference>
<proteinExistence type="predicted"/>
<feature type="region of interest" description="Disordered" evidence="1">
    <location>
        <begin position="22"/>
        <end position="45"/>
    </location>
</feature>
<feature type="compositionally biased region" description="Low complexity" evidence="1">
    <location>
        <begin position="174"/>
        <end position="185"/>
    </location>
</feature>
<accession>A0AAD5VY10</accession>
<evidence type="ECO:0000256" key="1">
    <source>
        <dbReference type="SAM" id="MobiDB-lite"/>
    </source>
</evidence>
<protein>
    <submittedName>
        <fullName evidence="2">Uncharacterized protein</fullName>
    </submittedName>
</protein>
<evidence type="ECO:0000313" key="3">
    <source>
        <dbReference type="Proteomes" id="UP001213000"/>
    </source>
</evidence>
<dbReference type="EMBL" id="JANIEX010000213">
    <property type="protein sequence ID" value="KAJ3570889.1"/>
    <property type="molecule type" value="Genomic_DNA"/>
</dbReference>
<feature type="region of interest" description="Disordered" evidence="1">
    <location>
        <begin position="75"/>
        <end position="237"/>
    </location>
</feature>
<dbReference type="AlphaFoldDB" id="A0AAD5VY10"/>
<feature type="compositionally biased region" description="Polar residues" evidence="1">
    <location>
        <begin position="87"/>
        <end position="96"/>
    </location>
</feature>
<organism evidence="2 3">
    <name type="scientific">Leucocoprinus birnbaumii</name>
    <dbReference type="NCBI Taxonomy" id="56174"/>
    <lineage>
        <taxon>Eukaryota</taxon>
        <taxon>Fungi</taxon>
        <taxon>Dikarya</taxon>
        <taxon>Basidiomycota</taxon>
        <taxon>Agaricomycotina</taxon>
        <taxon>Agaricomycetes</taxon>
        <taxon>Agaricomycetidae</taxon>
        <taxon>Agaricales</taxon>
        <taxon>Agaricineae</taxon>
        <taxon>Agaricaceae</taxon>
        <taxon>Leucocoprinus</taxon>
    </lineage>
</organism>